<feature type="binding site" description="axial binding residue" evidence="13">
    <location>
        <position position="492"/>
    </location>
    <ligand>
        <name>heme</name>
        <dbReference type="ChEBI" id="CHEBI:30413"/>
    </ligand>
    <ligandPart>
        <name>Fe</name>
        <dbReference type="ChEBI" id="CHEBI:18248"/>
    </ligandPart>
</feature>
<keyword evidence="9" id="KW-0560">Oxidoreductase</keyword>
<evidence type="ECO:0000256" key="5">
    <source>
        <dbReference type="ARBA" id="ARBA00022617"/>
    </source>
</evidence>
<dbReference type="EMBL" id="CM032190">
    <property type="protein sequence ID" value="KAG7086189.1"/>
    <property type="molecule type" value="Genomic_DNA"/>
</dbReference>
<dbReference type="GO" id="GO:0005506">
    <property type="term" value="F:iron ion binding"/>
    <property type="evidence" value="ECO:0007669"/>
    <property type="project" value="InterPro"/>
</dbReference>
<dbReference type="Gene3D" id="1.10.630.10">
    <property type="entry name" value="Cytochrome P450"/>
    <property type="match status" value="1"/>
</dbReference>
<dbReference type="RefSeq" id="XP_043002660.1">
    <property type="nucleotide sequence ID" value="XM_043159062.1"/>
</dbReference>
<dbReference type="GO" id="GO:0020037">
    <property type="term" value="F:heme binding"/>
    <property type="evidence" value="ECO:0007669"/>
    <property type="project" value="InterPro"/>
</dbReference>
<keyword evidence="12 14" id="KW-0472">Membrane</keyword>
<comment type="subcellular location">
    <subcellularLocation>
        <location evidence="2">Membrane</location>
    </subcellularLocation>
</comment>
<dbReference type="PANTHER" id="PTHR24305:SF166">
    <property type="entry name" value="CYTOCHROME P450 12A4, MITOCHONDRIAL-RELATED"/>
    <property type="match status" value="1"/>
</dbReference>
<dbReference type="Proteomes" id="UP001049176">
    <property type="component" value="Chromosome 10"/>
</dbReference>
<dbReference type="GO" id="GO:0016020">
    <property type="term" value="C:membrane"/>
    <property type="evidence" value="ECO:0007669"/>
    <property type="project" value="UniProtKB-SubCell"/>
</dbReference>
<evidence type="ECO:0000256" key="1">
    <source>
        <dbReference type="ARBA" id="ARBA00001971"/>
    </source>
</evidence>
<dbReference type="KEGG" id="more:E1B28_002152"/>
<keyword evidence="16" id="KW-1185">Reference proteome</keyword>
<evidence type="ECO:0000256" key="12">
    <source>
        <dbReference type="ARBA" id="ARBA00023136"/>
    </source>
</evidence>
<dbReference type="PRINTS" id="PR00385">
    <property type="entry name" value="P450"/>
</dbReference>
<keyword evidence="6 14" id="KW-0812">Transmembrane</keyword>
<dbReference type="Pfam" id="PF00067">
    <property type="entry name" value="p450"/>
    <property type="match status" value="1"/>
</dbReference>
<keyword evidence="8 14" id="KW-1133">Transmembrane helix</keyword>
<evidence type="ECO:0000256" key="2">
    <source>
        <dbReference type="ARBA" id="ARBA00004370"/>
    </source>
</evidence>
<feature type="transmembrane region" description="Helical" evidence="14">
    <location>
        <begin position="17"/>
        <end position="36"/>
    </location>
</feature>
<evidence type="ECO:0008006" key="17">
    <source>
        <dbReference type="Google" id="ProtNLM"/>
    </source>
</evidence>
<evidence type="ECO:0000256" key="3">
    <source>
        <dbReference type="ARBA" id="ARBA00004721"/>
    </source>
</evidence>
<dbReference type="InterPro" id="IPR002401">
    <property type="entry name" value="Cyt_P450_E_grp-I"/>
</dbReference>
<accession>A0A9P7RM47</accession>
<name>A0A9P7RM47_9AGAR</name>
<organism evidence="15 16">
    <name type="scientific">Marasmius oreades</name>
    <name type="common">fairy-ring Marasmius</name>
    <dbReference type="NCBI Taxonomy" id="181124"/>
    <lineage>
        <taxon>Eukaryota</taxon>
        <taxon>Fungi</taxon>
        <taxon>Dikarya</taxon>
        <taxon>Basidiomycota</taxon>
        <taxon>Agaricomycotina</taxon>
        <taxon>Agaricomycetes</taxon>
        <taxon>Agaricomycetidae</taxon>
        <taxon>Agaricales</taxon>
        <taxon>Marasmiineae</taxon>
        <taxon>Marasmiaceae</taxon>
        <taxon>Marasmius</taxon>
    </lineage>
</organism>
<dbReference type="PANTHER" id="PTHR24305">
    <property type="entry name" value="CYTOCHROME P450"/>
    <property type="match status" value="1"/>
</dbReference>
<dbReference type="AlphaFoldDB" id="A0A9P7RM47"/>
<comment type="cofactor">
    <cofactor evidence="1 13">
        <name>heme</name>
        <dbReference type="ChEBI" id="CHEBI:30413"/>
    </cofactor>
</comment>
<evidence type="ECO:0000256" key="9">
    <source>
        <dbReference type="ARBA" id="ARBA00023002"/>
    </source>
</evidence>
<dbReference type="GeneID" id="66071228"/>
<evidence type="ECO:0000256" key="11">
    <source>
        <dbReference type="ARBA" id="ARBA00023033"/>
    </source>
</evidence>
<evidence type="ECO:0000256" key="7">
    <source>
        <dbReference type="ARBA" id="ARBA00022723"/>
    </source>
</evidence>
<keyword evidence="7 13" id="KW-0479">Metal-binding</keyword>
<dbReference type="GO" id="GO:0004497">
    <property type="term" value="F:monooxygenase activity"/>
    <property type="evidence" value="ECO:0007669"/>
    <property type="project" value="UniProtKB-KW"/>
</dbReference>
<evidence type="ECO:0000256" key="4">
    <source>
        <dbReference type="ARBA" id="ARBA00010617"/>
    </source>
</evidence>
<keyword evidence="5 13" id="KW-0349">Heme</keyword>
<evidence type="ECO:0000256" key="6">
    <source>
        <dbReference type="ARBA" id="ARBA00022692"/>
    </source>
</evidence>
<comment type="similarity">
    <text evidence="4">Belongs to the cytochrome P450 family.</text>
</comment>
<dbReference type="InterPro" id="IPR001128">
    <property type="entry name" value="Cyt_P450"/>
</dbReference>
<keyword evidence="10 13" id="KW-0408">Iron</keyword>
<dbReference type="PRINTS" id="PR00463">
    <property type="entry name" value="EP450I"/>
</dbReference>
<dbReference type="InterPro" id="IPR050121">
    <property type="entry name" value="Cytochrome_P450_monoxygenase"/>
</dbReference>
<protein>
    <recommendedName>
        <fullName evidence="17">Cytochrome P450</fullName>
    </recommendedName>
</protein>
<evidence type="ECO:0000256" key="14">
    <source>
        <dbReference type="SAM" id="Phobius"/>
    </source>
</evidence>
<evidence type="ECO:0000256" key="8">
    <source>
        <dbReference type="ARBA" id="ARBA00022989"/>
    </source>
</evidence>
<dbReference type="GO" id="GO:0016705">
    <property type="term" value="F:oxidoreductase activity, acting on paired donors, with incorporation or reduction of molecular oxygen"/>
    <property type="evidence" value="ECO:0007669"/>
    <property type="project" value="InterPro"/>
</dbReference>
<comment type="pathway">
    <text evidence="3">Secondary metabolite biosynthesis; terpenoid biosynthesis.</text>
</comment>
<dbReference type="OrthoDB" id="1470350at2759"/>
<sequence>MVQIAIPFYPFNAFHPWTLTLNTIAFCMILLAGLWFTRRKLRVQEIPGPVDDASWLYGNLPELLLTQPYGKFEFQWQEKYGPVYRFKGCFSEDLLFISDPAAVRYILNDAKSFDFSPNRAFMVSMIFGKDALPALHNGGEAHRRIKNAFSPAFALARLQSCNDLKAVDRLMEQYLERKLSDSNATVDIYHLLQHVTSDIIGEVGFGQKFNAVETNGGDKVVQSHQNVLLLGSRDSKSAILGESIVSHLPRIVLSSMLYLPTPTVRTLHDFRTISEEWAGALLRTCDSTDAGLVGLVGMCIPDYLRLSSPPDFFLANKNKNKELSFDEISQQASSIVVAGQDTTANALVWAIYELAKWPEWQDKVRKEVMEAQGAGTGSDKLEYLNAHIKETLRFHSSVPITERVAFNDTVLPLSRTITTSSGRVITQLPIRKGQMIYVGLASYNRNPHIWGPNASTFDPFRWIDGRYSSESLPGSIGPYSNLASFAGGARICLGWRLALLEMQLVLSEFVSKFRFSFAPGQQNNVVSRFALTLLPVDVESGKPSLSVLVQPIQAHEG</sequence>
<dbReference type="InterPro" id="IPR036396">
    <property type="entry name" value="Cyt_P450_sf"/>
</dbReference>
<dbReference type="SUPFAM" id="SSF48264">
    <property type="entry name" value="Cytochrome P450"/>
    <property type="match status" value="1"/>
</dbReference>
<proteinExistence type="inferred from homology"/>
<evidence type="ECO:0000313" key="16">
    <source>
        <dbReference type="Proteomes" id="UP001049176"/>
    </source>
</evidence>
<evidence type="ECO:0000313" key="15">
    <source>
        <dbReference type="EMBL" id="KAG7086189.1"/>
    </source>
</evidence>
<reference evidence="15" key="1">
    <citation type="journal article" date="2021" name="Genome Biol. Evol.">
        <title>The assembled and annotated genome of the fairy-ring fungus Marasmius oreades.</title>
        <authorList>
            <person name="Hiltunen M."/>
            <person name="Ament-Velasquez S.L."/>
            <person name="Johannesson H."/>
        </authorList>
    </citation>
    <scope>NUCLEOTIDE SEQUENCE</scope>
    <source>
        <strain evidence="15">03SP1</strain>
    </source>
</reference>
<evidence type="ECO:0000256" key="13">
    <source>
        <dbReference type="PIRSR" id="PIRSR602401-1"/>
    </source>
</evidence>
<comment type="caution">
    <text evidence="15">The sequence shown here is derived from an EMBL/GenBank/DDBJ whole genome shotgun (WGS) entry which is preliminary data.</text>
</comment>
<evidence type="ECO:0000256" key="10">
    <source>
        <dbReference type="ARBA" id="ARBA00023004"/>
    </source>
</evidence>
<gene>
    <name evidence="15" type="ORF">E1B28_002152</name>
</gene>
<keyword evidence="11" id="KW-0503">Monooxygenase</keyword>